<dbReference type="InterPro" id="IPR004670">
    <property type="entry name" value="NhaA"/>
</dbReference>
<dbReference type="EMBL" id="JAYMYJ010000030">
    <property type="protein sequence ID" value="MEB4590167.1"/>
    <property type="molecule type" value="Genomic_DNA"/>
</dbReference>
<protein>
    <recommendedName>
        <fullName evidence="7">Na(+)/H(+) antiporter NhaA</fullName>
    </recommendedName>
    <alternativeName>
        <fullName evidence="7">Sodium/proton antiporter NhaA</fullName>
    </alternativeName>
</protein>
<keyword evidence="5 7" id="KW-0472">Membrane</keyword>
<dbReference type="RefSeq" id="WP_324693410.1">
    <property type="nucleotide sequence ID" value="NZ_JAYMYJ010000030.1"/>
</dbReference>
<dbReference type="Pfam" id="PF06965">
    <property type="entry name" value="Na_H_antiport_1"/>
    <property type="match status" value="1"/>
</dbReference>
<gene>
    <name evidence="7 8" type="primary">nhaA</name>
    <name evidence="8" type="ORF">VSS37_04165</name>
</gene>
<evidence type="ECO:0000256" key="2">
    <source>
        <dbReference type="ARBA" id="ARBA00022475"/>
    </source>
</evidence>
<comment type="caution">
    <text evidence="8">The sequence shown here is derived from an EMBL/GenBank/DDBJ whole genome shotgun (WGS) entry which is preliminary data.</text>
</comment>
<feature type="transmembrane region" description="Helical" evidence="7">
    <location>
        <begin position="257"/>
        <end position="280"/>
    </location>
</feature>
<evidence type="ECO:0000313" key="8">
    <source>
        <dbReference type="EMBL" id="MEB4590167.1"/>
    </source>
</evidence>
<keyword evidence="4 7" id="KW-1133">Transmembrane helix</keyword>
<dbReference type="PANTHER" id="PTHR30341">
    <property type="entry name" value="SODIUM ION/PROTON ANTIPORTER NHAA-RELATED"/>
    <property type="match status" value="1"/>
</dbReference>
<dbReference type="InterPro" id="IPR023171">
    <property type="entry name" value="Na/H_antiporter_dom_sf"/>
</dbReference>
<accession>A0ABU6CVQ8</accession>
<keyword evidence="9" id="KW-1185">Reference proteome</keyword>
<feature type="transmembrane region" description="Helical" evidence="7">
    <location>
        <begin position="59"/>
        <end position="79"/>
    </location>
</feature>
<sequence length="390" mass="41677">MKQAFQHFLKLESASGILLVIATLLAMIAANSPAQLLYDALLSTPVEVRIGALEIAKPLLLWVNDGLMALFFLLVGLEIKREILHGELADPAKAALPVMAAIGGMIAPALLYAAFNWEDPANLRGWAIPAATDIAFALGVLSLLGKRAPPALKLFLLTLAIVDDLGAIVVIALFYTVELSVLSLLVAMAALLTLYAFNRRGVLSLSPYLLVGLVMWVAVLKSGVHATLAGVLLAFFIPLRAAPGEPHTVAEGLEHDLHGSVSFVILPLFAFMNTGVSLAGLSLDALLHPVPLGIMTGLFIGKQLGVMLFCWLAVQLRLAKMPQGVDWWELYGVAVLAGIGFTMSLFISSLAFEQSDLGYAVNDRIGILLGSTASALTGYLLLRWRLRKHG</sequence>
<feature type="transmembrane region" description="Helical" evidence="7">
    <location>
        <begin position="154"/>
        <end position="175"/>
    </location>
</feature>
<comment type="function">
    <text evidence="7">Na(+)/H(+) antiporter that extrudes sodium in exchange for external protons.</text>
</comment>
<comment type="subcellular location">
    <subcellularLocation>
        <location evidence="1">Cell inner membrane</location>
        <topology evidence="1">Multi-pass membrane protein</topology>
    </subcellularLocation>
    <subcellularLocation>
        <location evidence="7">Cell membrane</location>
        <topology evidence="7">Multi-pass membrane protein</topology>
    </subcellularLocation>
</comment>
<feature type="transmembrane region" description="Helical" evidence="7">
    <location>
        <begin position="181"/>
        <end position="197"/>
    </location>
</feature>
<comment type="similarity">
    <text evidence="7">Belongs to the NhaA Na(+)/H(+) (TC 2.A.33) antiporter family.</text>
</comment>
<dbReference type="Proteomes" id="UP001308005">
    <property type="component" value="Unassembled WGS sequence"/>
</dbReference>
<feature type="transmembrane region" description="Helical" evidence="7">
    <location>
        <begin position="330"/>
        <end position="352"/>
    </location>
</feature>
<feature type="transmembrane region" description="Helical" evidence="7">
    <location>
        <begin position="292"/>
        <end position="314"/>
    </location>
</feature>
<feature type="transmembrane region" description="Helical" evidence="7">
    <location>
        <begin position="126"/>
        <end position="145"/>
    </location>
</feature>
<evidence type="ECO:0000313" key="9">
    <source>
        <dbReference type="Proteomes" id="UP001308005"/>
    </source>
</evidence>
<evidence type="ECO:0000256" key="5">
    <source>
        <dbReference type="ARBA" id="ARBA00023136"/>
    </source>
</evidence>
<evidence type="ECO:0000256" key="3">
    <source>
        <dbReference type="ARBA" id="ARBA00022692"/>
    </source>
</evidence>
<dbReference type="NCBIfam" id="TIGR00773">
    <property type="entry name" value="NhaA"/>
    <property type="match status" value="1"/>
</dbReference>
<proteinExistence type="inferred from homology"/>
<evidence type="ECO:0000256" key="7">
    <source>
        <dbReference type="HAMAP-Rule" id="MF_01844"/>
    </source>
</evidence>
<keyword evidence="7" id="KW-0406">Ion transport</keyword>
<evidence type="ECO:0000256" key="4">
    <source>
        <dbReference type="ARBA" id="ARBA00022989"/>
    </source>
</evidence>
<dbReference type="HAMAP" id="MF_01844">
    <property type="entry name" value="NhaA"/>
    <property type="match status" value="1"/>
</dbReference>
<comment type="catalytic activity">
    <reaction evidence="7">
        <text>Na(+)(in) + 2 H(+)(out) = Na(+)(out) + 2 H(+)(in)</text>
        <dbReference type="Rhea" id="RHEA:29251"/>
        <dbReference type="ChEBI" id="CHEBI:15378"/>
        <dbReference type="ChEBI" id="CHEBI:29101"/>
    </reaction>
</comment>
<feature type="transmembrane region" description="Helical" evidence="7">
    <location>
        <begin position="364"/>
        <end position="382"/>
    </location>
</feature>
<keyword evidence="6 7" id="KW-0739">Sodium transport</keyword>
<keyword evidence="7" id="KW-0813">Transport</keyword>
<keyword evidence="7" id="KW-0050">Antiport</keyword>
<reference evidence="9" key="1">
    <citation type="submission" date="2023-07" db="EMBL/GenBank/DDBJ databases">
        <title>The carbon used by Thiothrix.</title>
        <authorList>
            <person name="Chen L."/>
        </authorList>
    </citation>
    <scope>NUCLEOTIDE SEQUENCE [LARGE SCALE GENOMIC DNA]</scope>
</reference>
<dbReference type="Gene3D" id="1.20.1530.10">
    <property type="entry name" value="Na+/H+ antiporter like domain"/>
    <property type="match status" value="1"/>
</dbReference>
<feature type="transmembrane region" description="Helical" evidence="7">
    <location>
        <begin position="209"/>
        <end position="237"/>
    </location>
</feature>
<feature type="transmembrane region" description="Helical" evidence="7">
    <location>
        <begin position="91"/>
        <end position="114"/>
    </location>
</feature>
<dbReference type="PANTHER" id="PTHR30341:SF0">
    <property type="entry name" value="NA(+)_H(+) ANTIPORTER NHAA"/>
    <property type="match status" value="1"/>
</dbReference>
<evidence type="ECO:0000256" key="1">
    <source>
        <dbReference type="ARBA" id="ARBA00004429"/>
    </source>
</evidence>
<keyword evidence="3 7" id="KW-0812">Transmembrane</keyword>
<dbReference type="NCBIfam" id="NF007112">
    <property type="entry name" value="PRK09561.1"/>
    <property type="match status" value="1"/>
</dbReference>
<name>A0ABU6CVQ8_9GAMM</name>
<evidence type="ECO:0000256" key="6">
    <source>
        <dbReference type="ARBA" id="ARBA00023201"/>
    </source>
</evidence>
<dbReference type="NCBIfam" id="NF007111">
    <property type="entry name" value="PRK09560.1"/>
    <property type="match status" value="1"/>
</dbReference>
<keyword evidence="2 7" id="KW-1003">Cell membrane</keyword>
<organism evidence="8 9">
    <name type="scientific">Candidatus Thiothrix phosphatis</name>
    <dbReference type="NCBI Taxonomy" id="3112415"/>
    <lineage>
        <taxon>Bacteria</taxon>
        <taxon>Pseudomonadati</taxon>
        <taxon>Pseudomonadota</taxon>
        <taxon>Gammaproteobacteria</taxon>
        <taxon>Thiotrichales</taxon>
        <taxon>Thiotrichaceae</taxon>
        <taxon>Thiothrix</taxon>
    </lineage>
</organism>
<keyword evidence="7" id="KW-0915">Sodium</keyword>